<proteinExistence type="predicted"/>
<dbReference type="EMBL" id="JH658404">
    <property type="protein sequence ID" value="EXK83260.1"/>
    <property type="molecule type" value="Genomic_DNA"/>
</dbReference>
<reference evidence="1 2" key="1">
    <citation type="submission" date="2011-11" db="EMBL/GenBank/DDBJ databases">
        <title>The Genome Sequence of Fusarium oxysporum PHW815.</title>
        <authorList>
            <consortium name="The Broad Institute Genome Sequencing Platform"/>
            <person name="Ma L.-J."/>
            <person name="Gale L.R."/>
            <person name="Schwartz D.C."/>
            <person name="Zhou S."/>
            <person name="Corby-Kistler H."/>
            <person name="Young S.K."/>
            <person name="Zeng Q."/>
            <person name="Gargeya S."/>
            <person name="Fitzgerald M."/>
            <person name="Haas B."/>
            <person name="Abouelleil A."/>
            <person name="Alvarado L."/>
            <person name="Arachchi H.M."/>
            <person name="Berlin A."/>
            <person name="Brown A."/>
            <person name="Chapman S.B."/>
            <person name="Chen Z."/>
            <person name="Dunbar C."/>
            <person name="Freedman E."/>
            <person name="Gearin G."/>
            <person name="Goldberg J."/>
            <person name="Griggs A."/>
            <person name="Gujja S."/>
            <person name="Heiman D."/>
            <person name="Howarth C."/>
            <person name="Larson L."/>
            <person name="Lui A."/>
            <person name="MacDonald P.J.P."/>
            <person name="Montmayeur A."/>
            <person name="Murphy C."/>
            <person name="Neiman D."/>
            <person name="Pearson M."/>
            <person name="Priest M."/>
            <person name="Roberts A."/>
            <person name="Saif S."/>
            <person name="Shea T."/>
            <person name="Shenoy N."/>
            <person name="Sisk P."/>
            <person name="Stolte C."/>
            <person name="Sykes S."/>
            <person name="Wortman J."/>
            <person name="Nusbaum C."/>
            <person name="Birren B."/>
        </authorList>
    </citation>
    <scope>NUCLEOTIDE SEQUENCE [LARGE SCALE GENOMIC DNA]</scope>
    <source>
        <strain evidence="1 2">54005</strain>
    </source>
</reference>
<dbReference type="OrthoDB" id="5062850at2759"/>
<dbReference type="AlphaFoldDB" id="X0BM72"/>
<dbReference type="Proteomes" id="UP000030663">
    <property type="component" value="Unassembled WGS sequence"/>
</dbReference>
<gene>
    <name evidence="1" type="ORF">FOQG_12441</name>
</gene>
<accession>X0BM72</accession>
<evidence type="ECO:0000313" key="1">
    <source>
        <dbReference type="EMBL" id="EXK83260.1"/>
    </source>
</evidence>
<name>X0BM72_FUSOX</name>
<sequence>MTSQRPNSIRALINIGEGDDVLPRPEIVDREFEANIYYWILDAFAVVDSDLDTKCFTFVLEAGPHNDYCAEPFQRVIQTEISKSKAWKICLETGFLTSLRPTTRDSNTIRYAKDQRFEKFVEHLVNQASVFRCDFNPGVLSDVDTLVEDARVRHGENIFDKWVSKWLFDVIPLPHDLYHDMMVAPNYEFQTRQEYIESREKEFHDGGLIEGLHR</sequence>
<organism evidence="1 2">
    <name type="scientific">Fusarium oxysporum f. sp. raphani 54005</name>
    <dbReference type="NCBI Taxonomy" id="1089458"/>
    <lineage>
        <taxon>Eukaryota</taxon>
        <taxon>Fungi</taxon>
        <taxon>Dikarya</taxon>
        <taxon>Ascomycota</taxon>
        <taxon>Pezizomycotina</taxon>
        <taxon>Sordariomycetes</taxon>
        <taxon>Hypocreomycetidae</taxon>
        <taxon>Hypocreales</taxon>
        <taxon>Nectriaceae</taxon>
        <taxon>Fusarium</taxon>
        <taxon>Fusarium oxysporum species complex</taxon>
    </lineage>
</organism>
<keyword evidence="2" id="KW-1185">Reference proteome</keyword>
<protein>
    <submittedName>
        <fullName evidence="1">Uncharacterized protein</fullName>
    </submittedName>
</protein>
<evidence type="ECO:0000313" key="2">
    <source>
        <dbReference type="Proteomes" id="UP000030663"/>
    </source>
</evidence>
<dbReference type="HOGENOM" id="CLU_1288958_0_0_1"/>